<gene>
    <name evidence="2" type="ORF">KIF53_06555</name>
</gene>
<dbReference type="RefSeq" id="WP_052257993.1">
    <property type="nucleotide sequence ID" value="NZ_CP142381.1"/>
</dbReference>
<dbReference type="SUPFAM" id="SSF81901">
    <property type="entry name" value="HCP-like"/>
    <property type="match status" value="2"/>
</dbReference>
<proteinExistence type="predicted"/>
<dbReference type="InterPro" id="IPR006597">
    <property type="entry name" value="Sel1-like"/>
</dbReference>
<accession>A0ABS7FB32</accession>
<dbReference type="InterPro" id="IPR011990">
    <property type="entry name" value="TPR-like_helical_dom_sf"/>
</dbReference>
<dbReference type="InterPro" id="IPR050767">
    <property type="entry name" value="Sel1_AlgK"/>
</dbReference>
<evidence type="ECO:0000256" key="1">
    <source>
        <dbReference type="SAM" id="SignalP"/>
    </source>
</evidence>
<name>A0ABS7FB32_9NEIS</name>
<evidence type="ECO:0000313" key="2">
    <source>
        <dbReference type="EMBL" id="MBW8287286.1"/>
    </source>
</evidence>
<feature type="signal peptide" evidence="1">
    <location>
        <begin position="1"/>
        <end position="23"/>
    </location>
</feature>
<dbReference type="SMART" id="SM00671">
    <property type="entry name" value="SEL1"/>
    <property type="match status" value="5"/>
</dbReference>
<sequence length="235" mass="25132">MSWIAAIAAVSILAGCAAKPSQAQLDDARQHAQFANDAAAWRQLEDWARNDDADAQRALAEALASDGGMAGWRKARPWYQAAAERGDALSAFRLARIYAKGLGVAADAGQSDRWLALAARRRQADAACMLGLRAKDGGDAAAARRWFELAAERGSAEAMFQLGIAYQEGLGVAVDLPRARGWYEQAARLEMPAALQTLAMAYEGGDLGLKKDPAKASELFNLAAHAIHDFESALF</sequence>
<feature type="chain" id="PRO_5047016601" evidence="1">
    <location>
        <begin position="24"/>
        <end position="235"/>
    </location>
</feature>
<reference evidence="2 3" key="1">
    <citation type="submission" date="2021-05" db="EMBL/GenBank/DDBJ databases">
        <title>Draft Whole Genome Sequencing Of Biosensor Chromobacterium violaceum Strain CV026 Reveals A Regulatory RNA In Chromobacterium violaceum Phenotype Regulatory Network.</title>
        <authorList>
            <person name="Hong K.W."/>
            <person name="Chan K.G."/>
            <person name="Chang C.-Y."/>
        </authorList>
    </citation>
    <scope>NUCLEOTIDE SEQUENCE [LARGE SCALE GENOMIC DNA]</scope>
    <source>
        <strain evidence="2 3">ATCC 31532</strain>
    </source>
</reference>
<dbReference type="Proteomes" id="UP000711178">
    <property type="component" value="Unassembled WGS sequence"/>
</dbReference>
<dbReference type="GeneID" id="89686809"/>
<protein>
    <submittedName>
        <fullName evidence="2">Sel1 repeat family protein</fullName>
    </submittedName>
</protein>
<dbReference type="PANTHER" id="PTHR11102">
    <property type="entry name" value="SEL-1-LIKE PROTEIN"/>
    <property type="match status" value="1"/>
</dbReference>
<dbReference type="Pfam" id="PF08238">
    <property type="entry name" value="Sel1"/>
    <property type="match status" value="5"/>
</dbReference>
<keyword evidence="1" id="KW-0732">Signal</keyword>
<dbReference type="PANTHER" id="PTHR11102:SF160">
    <property type="entry name" value="ERAD-ASSOCIATED E3 UBIQUITIN-PROTEIN LIGASE COMPONENT HRD3"/>
    <property type="match status" value="1"/>
</dbReference>
<comment type="caution">
    <text evidence="2">The sequence shown here is derived from an EMBL/GenBank/DDBJ whole genome shotgun (WGS) entry which is preliminary data.</text>
</comment>
<organism evidence="2 3">
    <name type="scientific">Chromobacterium subtsugae</name>
    <dbReference type="NCBI Taxonomy" id="251747"/>
    <lineage>
        <taxon>Bacteria</taxon>
        <taxon>Pseudomonadati</taxon>
        <taxon>Pseudomonadota</taxon>
        <taxon>Betaproteobacteria</taxon>
        <taxon>Neisseriales</taxon>
        <taxon>Chromobacteriaceae</taxon>
        <taxon>Chromobacterium</taxon>
    </lineage>
</organism>
<dbReference type="Gene3D" id="1.25.40.10">
    <property type="entry name" value="Tetratricopeptide repeat domain"/>
    <property type="match status" value="2"/>
</dbReference>
<keyword evidence="3" id="KW-1185">Reference proteome</keyword>
<dbReference type="EMBL" id="JAHDTB010000004">
    <property type="protein sequence ID" value="MBW8287286.1"/>
    <property type="molecule type" value="Genomic_DNA"/>
</dbReference>
<evidence type="ECO:0000313" key="3">
    <source>
        <dbReference type="Proteomes" id="UP000711178"/>
    </source>
</evidence>